<keyword evidence="3 6" id="KW-0676">Redox-active center</keyword>
<evidence type="ECO:0000256" key="3">
    <source>
        <dbReference type="ARBA" id="ARBA00023284"/>
    </source>
</evidence>
<name>A0A401SGY7_CHIPU</name>
<dbReference type="InterPro" id="IPR013766">
    <property type="entry name" value="Thioredoxin_domain"/>
</dbReference>
<dbReference type="Gene3D" id="3.40.30.10">
    <property type="entry name" value="Glutaredoxin"/>
    <property type="match status" value="1"/>
</dbReference>
<dbReference type="PANTHER" id="PTHR46115">
    <property type="entry name" value="THIOREDOXIN-LIKE PROTEIN 1"/>
    <property type="match status" value="1"/>
</dbReference>
<accession>A0A401SGY7</accession>
<dbReference type="PRINTS" id="PR00421">
    <property type="entry name" value="THIOREDOXIN"/>
</dbReference>
<evidence type="ECO:0000256" key="4">
    <source>
        <dbReference type="PIRNR" id="PIRNR000077"/>
    </source>
</evidence>
<dbReference type="InterPro" id="IPR036249">
    <property type="entry name" value="Thioredoxin-like_sf"/>
</dbReference>
<comment type="similarity">
    <text evidence="4">Belongs to the thioredoxin family.</text>
</comment>
<sequence length="108" mass="12620">MNTFAEKMKEAGNKLVVIDFYADWCSPCQMVAKWYKDLPEQYPDVIFCKVNIDEAENLVEKFNIATIPHILLFKDGQKIEIQDNNNDKNTLKKNIEIYKEDQSVSKTK</sequence>
<evidence type="ECO:0000256" key="2">
    <source>
        <dbReference type="ARBA" id="ARBA00023157"/>
    </source>
</evidence>
<dbReference type="SUPFAM" id="SSF52833">
    <property type="entry name" value="Thioredoxin-like"/>
    <property type="match status" value="1"/>
</dbReference>
<evidence type="ECO:0000256" key="5">
    <source>
        <dbReference type="PIRSR" id="PIRSR000077-1"/>
    </source>
</evidence>
<dbReference type="EMBL" id="BEZZ01000259">
    <property type="protein sequence ID" value="GCC29610.1"/>
    <property type="molecule type" value="Genomic_DNA"/>
</dbReference>
<dbReference type="InterPro" id="IPR005746">
    <property type="entry name" value="Thioredoxin"/>
</dbReference>
<organism evidence="8 9">
    <name type="scientific">Chiloscyllium punctatum</name>
    <name type="common">Brownbanded bambooshark</name>
    <name type="synonym">Hemiscyllium punctatum</name>
    <dbReference type="NCBI Taxonomy" id="137246"/>
    <lineage>
        <taxon>Eukaryota</taxon>
        <taxon>Metazoa</taxon>
        <taxon>Chordata</taxon>
        <taxon>Craniata</taxon>
        <taxon>Vertebrata</taxon>
        <taxon>Chondrichthyes</taxon>
        <taxon>Elasmobranchii</taxon>
        <taxon>Galeomorphii</taxon>
        <taxon>Galeoidea</taxon>
        <taxon>Orectolobiformes</taxon>
        <taxon>Hemiscylliidae</taxon>
        <taxon>Chiloscyllium</taxon>
    </lineage>
</organism>
<proteinExistence type="inferred from homology"/>
<evidence type="ECO:0000259" key="7">
    <source>
        <dbReference type="PROSITE" id="PS51352"/>
    </source>
</evidence>
<evidence type="ECO:0000313" key="8">
    <source>
        <dbReference type="EMBL" id="GCC29610.1"/>
    </source>
</evidence>
<evidence type="ECO:0000256" key="6">
    <source>
        <dbReference type="PIRSR" id="PIRSR000077-4"/>
    </source>
</evidence>
<keyword evidence="9" id="KW-1185">Reference proteome</keyword>
<gene>
    <name evidence="8" type="ORF">chiPu_0008053</name>
</gene>
<keyword evidence="1" id="KW-0702">S-nitrosylation</keyword>
<feature type="site" description="Contributes to redox potential value" evidence="5">
    <location>
        <position position="26"/>
    </location>
</feature>
<feature type="active site" description="Nucleophile" evidence="5">
    <location>
        <position position="25"/>
    </location>
</feature>
<dbReference type="AlphaFoldDB" id="A0A401SGY7"/>
<dbReference type="STRING" id="137246.A0A401SGY7"/>
<evidence type="ECO:0000256" key="1">
    <source>
        <dbReference type="ARBA" id="ARBA00022799"/>
    </source>
</evidence>
<dbReference type="CDD" id="cd02947">
    <property type="entry name" value="TRX_family"/>
    <property type="match status" value="1"/>
</dbReference>
<feature type="disulfide bond" description="Redox-active" evidence="6">
    <location>
        <begin position="25"/>
        <end position="28"/>
    </location>
</feature>
<feature type="site" description="Deprotonates C-terminal active site Cys" evidence="5">
    <location>
        <position position="27"/>
    </location>
</feature>
<dbReference type="OrthoDB" id="2121326at2759"/>
<dbReference type="Proteomes" id="UP000287033">
    <property type="component" value="Unassembled WGS sequence"/>
</dbReference>
<dbReference type="PROSITE" id="PS51352">
    <property type="entry name" value="THIOREDOXIN_2"/>
    <property type="match status" value="1"/>
</dbReference>
<feature type="domain" description="Thioredoxin" evidence="7">
    <location>
        <begin position="1"/>
        <end position="100"/>
    </location>
</feature>
<evidence type="ECO:0000313" key="9">
    <source>
        <dbReference type="Proteomes" id="UP000287033"/>
    </source>
</evidence>
<feature type="site" description="Deprotonates C-terminal active site Cys" evidence="5">
    <location>
        <position position="19"/>
    </location>
</feature>
<dbReference type="OMA" id="CQMVAKW"/>
<dbReference type="PIRSF" id="PIRSF000077">
    <property type="entry name" value="Thioredoxin"/>
    <property type="match status" value="1"/>
</dbReference>
<protein>
    <recommendedName>
        <fullName evidence="4">Thioredoxin</fullName>
    </recommendedName>
</protein>
<reference evidence="8 9" key="1">
    <citation type="journal article" date="2018" name="Nat. Ecol. Evol.">
        <title>Shark genomes provide insights into elasmobranch evolution and the origin of vertebrates.</title>
        <authorList>
            <person name="Hara Y"/>
            <person name="Yamaguchi K"/>
            <person name="Onimaru K"/>
            <person name="Kadota M"/>
            <person name="Koyanagi M"/>
            <person name="Keeley SD"/>
            <person name="Tatsumi K"/>
            <person name="Tanaka K"/>
            <person name="Motone F"/>
            <person name="Kageyama Y"/>
            <person name="Nozu R"/>
            <person name="Adachi N"/>
            <person name="Nishimura O"/>
            <person name="Nakagawa R"/>
            <person name="Tanegashima C"/>
            <person name="Kiyatake I"/>
            <person name="Matsumoto R"/>
            <person name="Murakumo K"/>
            <person name="Nishida K"/>
            <person name="Terakita A"/>
            <person name="Kuratani S"/>
            <person name="Sato K"/>
            <person name="Hyodo S Kuraku.S."/>
        </authorList>
    </citation>
    <scope>NUCLEOTIDE SEQUENCE [LARGE SCALE GENOMIC DNA]</scope>
</reference>
<comment type="caution">
    <text evidence="8">The sequence shown here is derived from an EMBL/GenBank/DDBJ whole genome shotgun (WGS) entry which is preliminary data.</text>
</comment>
<dbReference type="GO" id="GO:0015035">
    <property type="term" value="F:protein-disulfide reductase activity"/>
    <property type="evidence" value="ECO:0007669"/>
    <property type="project" value="InterPro"/>
</dbReference>
<keyword evidence="2 6" id="KW-1015">Disulfide bond</keyword>
<feature type="active site" description="Nucleophile" evidence="5">
    <location>
        <position position="28"/>
    </location>
</feature>
<dbReference type="Pfam" id="PF00085">
    <property type="entry name" value="Thioredoxin"/>
    <property type="match status" value="1"/>
</dbReference>